<feature type="chain" id="PRO_5046224438" description="Thioredoxin domain-containing protein" evidence="2">
    <location>
        <begin position="21"/>
        <end position="370"/>
    </location>
</feature>
<dbReference type="Gene3D" id="3.40.30.10">
    <property type="entry name" value="Glutaredoxin"/>
    <property type="match status" value="3"/>
</dbReference>
<reference evidence="3 4" key="1">
    <citation type="journal article" date="2024" name="IMA Fungus">
        <title>IMA Genome - F19 : A genome assembly and annotation guide to empower mycologists, including annotated draft genome sequences of Ceratocystis pirilliformis, Diaporthe australafricana, Fusarium ophioides, Paecilomyces lecythidis, and Sporothrix stenoceras.</title>
        <authorList>
            <person name="Aylward J."/>
            <person name="Wilson A.M."/>
            <person name="Visagie C.M."/>
            <person name="Spraker J."/>
            <person name="Barnes I."/>
            <person name="Buitendag C."/>
            <person name="Ceriani C."/>
            <person name="Del Mar Angel L."/>
            <person name="du Plessis D."/>
            <person name="Fuchs T."/>
            <person name="Gasser K."/>
            <person name="Kramer D."/>
            <person name="Li W."/>
            <person name="Munsamy K."/>
            <person name="Piso A."/>
            <person name="Price J.L."/>
            <person name="Sonnekus B."/>
            <person name="Thomas C."/>
            <person name="van der Nest A."/>
            <person name="van Dijk A."/>
            <person name="van Heerden A."/>
            <person name="van Vuuren N."/>
            <person name="Yilmaz N."/>
            <person name="Duong T.A."/>
            <person name="van der Merwe N.A."/>
            <person name="Wingfield M.J."/>
            <person name="Wingfield B.D."/>
        </authorList>
    </citation>
    <scope>NUCLEOTIDE SEQUENCE [LARGE SCALE GENOMIC DNA]</scope>
    <source>
        <strain evidence="3 4">CMW 5346</strain>
    </source>
</reference>
<dbReference type="CDD" id="cd02961">
    <property type="entry name" value="PDI_a_family"/>
    <property type="match status" value="1"/>
</dbReference>
<evidence type="ECO:0000256" key="2">
    <source>
        <dbReference type="SAM" id="SignalP"/>
    </source>
</evidence>
<comment type="caution">
    <text evidence="3">The sequence shown here is derived from an EMBL/GenBank/DDBJ whole genome shotgun (WGS) entry which is preliminary data.</text>
</comment>
<organism evidence="3 4">
    <name type="scientific">Sporothrix stenoceras</name>
    <dbReference type="NCBI Taxonomy" id="5173"/>
    <lineage>
        <taxon>Eukaryota</taxon>
        <taxon>Fungi</taxon>
        <taxon>Dikarya</taxon>
        <taxon>Ascomycota</taxon>
        <taxon>Pezizomycotina</taxon>
        <taxon>Sordariomycetes</taxon>
        <taxon>Sordariomycetidae</taxon>
        <taxon>Ophiostomatales</taxon>
        <taxon>Ophiostomataceae</taxon>
        <taxon>Sporothrix</taxon>
    </lineage>
</organism>
<evidence type="ECO:0000256" key="1">
    <source>
        <dbReference type="ARBA" id="ARBA00006347"/>
    </source>
</evidence>
<sequence length="370" mass="41049">MRFNTPTLMGLLAIVPFASAWKHVTDEHLRERLASAGFTLVAFIQPHEAASKALESEWLAIQSAPEGEHVVSFDCSEHASTCRELDTVSTFPAIRLYHRDGRIDRYRGPHSLTSIVPFLRRSFRPAVFEVTENSLVGFMTIDDLVIVAHVHPDDDHLYHRYRQLANHYRDRYSFGVAFTPPSSVSKEKKTSSVVRCYNNADDEQHELAGDTLHAHLGALEAFITETCAAPLIPELTRRNEADFVAATTASGAQSILHYLTEGGDADKDVFRESVRPLAKKYKEYVRFAVTDLGAYPEMMAAFGLDPKVSRGLALQNLVTGELFPYRSGAKKLTAVSAGTIVENFLEDIADGNVKPLTGGDQRFQGGHDEL</sequence>
<accession>A0ABR3YND2</accession>
<protein>
    <recommendedName>
        <fullName evidence="5">Thioredoxin domain-containing protein</fullName>
    </recommendedName>
</protein>
<dbReference type="InterPro" id="IPR036249">
    <property type="entry name" value="Thioredoxin-like_sf"/>
</dbReference>
<evidence type="ECO:0000313" key="3">
    <source>
        <dbReference type="EMBL" id="KAL1889869.1"/>
    </source>
</evidence>
<dbReference type="PANTHER" id="PTHR18929">
    <property type="entry name" value="PROTEIN DISULFIDE ISOMERASE"/>
    <property type="match status" value="1"/>
</dbReference>
<feature type="signal peptide" evidence="2">
    <location>
        <begin position="1"/>
        <end position="20"/>
    </location>
</feature>
<dbReference type="EMBL" id="JAWCUI010000068">
    <property type="protein sequence ID" value="KAL1889869.1"/>
    <property type="molecule type" value="Genomic_DNA"/>
</dbReference>
<evidence type="ECO:0008006" key="5">
    <source>
        <dbReference type="Google" id="ProtNLM"/>
    </source>
</evidence>
<dbReference type="Proteomes" id="UP001583186">
    <property type="component" value="Unassembled WGS sequence"/>
</dbReference>
<gene>
    <name evidence="3" type="ORF">Sste5346_008593</name>
</gene>
<name>A0ABR3YND2_9PEZI</name>
<proteinExistence type="inferred from homology"/>
<dbReference type="Pfam" id="PF13848">
    <property type="entry name" value="Thioredoxin_6"/>
    <property type="match status" value="1"/>
</dbReference>
<evidence type="ECO:0000313" key="4">
    <source>
        <dbReference type="Proteomes" id="UP001583186"/>
    </source>
</evidence>
<keyword evidence="4" id="KW-1185">Reference proteome</keyword>
<keyword evidence="2" id="KW-0732">Signal</keyword>
<comment type="similarity">
    <text evidence="1">Belongs to the protein disulfide isomerase family.</text>
</comment>
<dbReference type="SUPFAM" id="SSF52833">
    <property type="entry name" value="Thioredoxin-like"/>
    <property type="match status" value="3"/>
</dbReference>